<reference evidence="2 3" key="1">
    <citation type="submission" date="2016-06" db="EMBL/GenBank/DDBJ databases">
        <authorList>
            <person name="Kjaerup R.B."/>
            <person name="Dalgaard T.S."/>
            <person name="Juul-Madsen H.R."/>
        </authorList>
    </citation>
    <scope>NUCLEOTIDE SEQUENCE [LARGE SCALE GENOMIC DNA]</scope>
    <source>
        <strain evidence="2 3">1127319.6</strain>
    </source>
</reference>
<feature type="region of interest" description="Disordered" evidence="1">
    <location>
        <begin position="1"/>
        <end position="32"/>
    </location>
</feature>
<organism evidence="2 3">
    <name type="scientific">Mycolicibacterium mucogenicum</name>
    <name type="common">Mycobacterium mucogenicum</name>
    <dbReference type="NCBI Taxonomy" id="56689"/>
    <lineage>
        <taxon>Bacteria</taxon>
        <taxon>Bacillati</taxon>
        <taxon>Actinomycetota</taxon>
        <taxon>Actinomycetes</taxon>
        <taxon>Mycobacteriales</taxon>
        <taxon>Mycobacteriaceae</taxon>
        <taxon>Mycolicibacterium</taxon>
    </lineage>
</organism>
<name>A0A1A3HGZ0_MYCMU</name>
<dbReference type="EMBL" id="LZLC01000005">
    <property type="protein sequence ID" value="OBJ46846.1"/>
    <property type="molecule type" value="Genomic_DNA"/>
</dbReference>
<evidence type="ECO:0000313" key="2">
    <source>
        <dbReference type="EMBL" id="OBJ46846.1"/>
    </source>
</evidence>
<protein>
    <recommendedName>
        <fullName evidence="4">Gamma-glutamylcyclotransferase</fullName>
    </recommendedName>
</protein>
<proteinExistence type="predicted"/>
<evidence type="ECO:0008006" key="4">
    <source>
        <dbReference type="Google" id="ProtNLM"/>
    </source>
</evidence>
<evidence type="ECO:0000313" key="3">
    <source>
        <dbReference type="Proteomes" id="UP000093898"/>
    </source>
</evidence>
<feature type="compositionally biased region" description="Acidic residues" evidence="1">
    <location>
        <begin position="1"/>
        <end position="12"/>
    </location>
</feature>
<gene>
    <name evidence="2" type="ORF">A5630_10925</name>
</gene>
<comment type="caution">
    <text evidence="2">The sequence shown here is derived from an EMBL/GenBank/DDBJ whole genome shotgun (WGS) entry which is preliminary data.</text>
</comment>
<accession>A0A1A3HGZ0</accession>
<dbReference type="RefSeq" id="WP_064978596.1">
    <property type="nucleotide sequence ID" value="NZ_LZLC01000005.1"/>
</dbReference>
<dbReference type="Proteomes" id="UP000093898">
    <property type="component" value="Unassembled WGS sequence"/>
</dbReference>
<sequence>MTSNEPEPDGLDSDCTVPPDQPVPADQLAQYSPDRDYHAEREIADYVEATVHDETVQHVERVKVEHVMGIPYEVWDVTTDADRYWVLTNGTLLYSRRHFQSLDYTLSFHIGLMTRLRSREEKFGAGFVTPFDEVVRRLAQAEEDLDRAVEVVEFQAVGMQLRECMISLMAAARRRTELPDGTEEPQDANVKAWGELLFNHYCPGSSNDKMRGYLKATTDKAWELVNHLTHHRNANRTAALIAKRAVDTITVHMANILTRDLWDRTEQCPRCESRAVRTYFDPEIGTDGDHFQVCDQCDWSSHPGHEVMDFEGFDPLALAEAQREAVRAVHESWVRNGNELMIEYTANSVAALEELIEKLRVQSDRAD</sequence>
<dbReference type="AlphaFoldDB" id="A0A1A3HGZ0"/>
<evidence type="ECO:0000256" key="1">
    <source>
        <dbReference type="SAM" id="MobiDB-lite"/>
    </source>
</evidence>